<evidence type="ECO:0000256" key="8">
    <source>
        <dbReference type="PIRSR" id="PIRSR602481-2"/>
    </source>
</evidence>
<dbReference type="GO" id="GO:1900376">
    <property type="term" value="P:regulation of secondary metabolite biosynthetic process"/>
    <property type="evidence" value="ECO:0007669"/>
    <property type="project" value="TreeGrafter"/>
</dbReference>
<feature type="binding site" evidence="8">
    <location>
        <position position="85"/>
    </location>
    <ligand>
        <name>Fe cation</name>
        <dbReference type="ChEBI" id="CHEBI:24875"/>
    </ligand>
</feature>
<dbReference type="Gene3D" id="3.30.1490.190">
    <property type="match status" value="1"/>
</dbReference>
<dbReference type="Gene3D" id="1.10.10.10">
    <property type="entry name" value="Winged helix-like DNA-binding domain superfamily/Winged helix DNA-binding domain"/>
    <property type="match status" value="1"/>
</dbReference>
<dbReference type="GO" id="GO:0008270">
    <property type="term" value="F:zinc ion binding"/>
    <property type="evidence" value="ECO:0007669"/>
    <property type="project" value="TreeGrafter"/>
</dbReference>
<keyword evidence="6" id="KW-0804">Transcription</keyword>
<name>A0A1M6CQM7_9CLOT</name>
<comment type="cofactor">
    <cofactor evidence="7">
        <name>Zn(2+)</name>
        <dbReference type="ChEBI" id="CHEBI:29105"/>
    </cofactor>
    <text evidence="7">Binds 1 zinc ion per subunit.</text>
</comment>
<keyword evidence="5" id="KW-0238">DNA-binding</keyword>
<evidence type="ECO:0000256" key="3">
    <source>
        <dbReference type="ARBA" id="ARBA00022833"/>
    </source>
</evidence>
<evidence type="ECO:0000256" key="6">
    <source>
        <dbReference type="ARBA" id="ARBA00023163"/>
    </source>
</evidence>
<feature type="binding site" evidence="8">
    <location>
        <position position="122"/>
    </location>
    <ligand>
        <name>Fe cation</name>
        <dbReference type="ChEBI" id="CHEBI:24875"/>
    </ligand>
</feature>
<dbReference type="GO" id="GO:0045892">
    <property type="term" value="P:negative regulation of DNA-templated transcription"/>
    <property type="evidence" value="ECO:0007669"/>
    <property type="project" value="TreeGrafter"/>
</dbReference>
<dbReference type="GO" id="GO:0000976">
    <property type="term" value="F:transcription cis-regulatory region binding"/>
    <property type="evidence" value="ECO:0007669"/>
    <property type="project" value="TreeGrafter"/>
</dbReference>
<organism evidence="9 10">
    <name type="scientific">Clostridium cavendishii DSM 21758</name>
    <dbReference type="NCBI Taxonomy" id="1121302"/>
    <lineage>
        <taxon>Bacteria</taxon>
        <taxon>Bacillati</taxon>
        <taxon>Bacillota</taxon>
        <taxon>Clostridia</taxon>
        <taxon>Eubacteriales</taxon>
        <taxon>Clostridiaceae</taxon>
        <taxon>Clostridium</taxon>
    </lineage>
</organism>
<keyword evidence="7" id="KW-0479">Metal-binding</keyword>
<dbReference type="EMBL" id="FQZB01000004">
    <property type="protein sequence ID" value="SHI63038.1"/>
    <property type="molecule type" value="Genomic_DNA"/>
</dbReference>
<feature type="binding site" evidence="7">
    <location>
        <position position="133"/>
    </location>
    <ligand>
        <name>Zn(2+)</name>
        <dbReference type="ChEBI" id="CHEBI:29105"/>
    </ligand>
</feature>
<dbReference type="InterPro" id="IPR043135">
    <property type="entry name" value="Fur_C"/>
</dbReference>
<dbReference type="RefSeq" id="WP_072984994.1">
    <property type="nucleotide sequence ID" value="NZ_FQZB01000004.1"/>
</dbReference>
<dbReference type="PANTHER" id="PTHR33202">
    <property type="entry name" value="ZINC UPTAKE REGULATION PROTEIN"/>
    <property type="match status" value="1"/>
</dbReference>
<reference evidence="9 10" key="1">
    <citation type="submission" date="2016-11" db="EMBL/GenBank/DDBJ databases">
        <authorList>
            <person name="Jaros S."/>
            <person name="Januszkiewicz K."/>
            <person name="Wedrychowicz H."/>
        </authorList>
    </citation>
    <scope>NUCLEOTIDE SEQUENCE [LARGE SCALE GENOMIC DNA]</scope>
    <source>
        <strain evidence="9 10">DSM 21758</strain>
    </source>
</reference>
<dbReference type="PANTHER" id="PTHR33202:SF8">
    <property type="entry name" value="PEROXIDE-RESPONSIVE REPRESSOR PERR"/>
    <property type="match status" value="1"/>
</dbReference>
<keyword evidence="3 7" id="KW-0862">Zinc</keyword>
<evidence type="ECO:0000313" key="10">
    <source>
        <dbReference type="Proteomes" id="UP000184310"/>
    </source>
</evidence>
<dbReference type="OrthoDB" id="8659436at2"/>
<dbReference type="InterPro" id="IPR036390">
    <property type="entry name" value="WH_DNA-bd_sf"/>
</dbReference>
<accession>A0A1M6CQM7</accession>
<evidence type="ECO:0000256" key="1">
    <source>
        <dbReference type="ARBA" id="ARBA00007957"/>
    </source>
</evidence>
<keyword evidence="8" id="KW-0408">Iron</keyword>
<dbReference type="InterPro" id="IPR002481">
    <property type="entry name" value="FUR"/>
</dbReference>
<dbReference type="GO" id="GO:0003700">
    <property type="term" value="F:DNA-binding transcription factor activity"/>
    <property type="evidence" value="ECO:0007669"/>
    <property type="project" value="InterPro"/>
</dbReference>
<comment type="similarity">
    <text evidence="1">Belongs to the Fur family.</text>
</comment>
<evidence type="ECO:0000256" key="5">
    <source>
        <dbReference type="ARBA" id="ARBA00023125"/>
    </source>
</evidence>
<keyword evidence="4" id="KW-0805">Transcription regulation</keyword>
<protein>
    <submittedName>
        <fullName evidence="9">Fe2+ or Zn2+ uptake regulation protein</fullName>
    </submittedName>
</protein>
<dbReference type="Pfam" id="PF01475">
    <property type="entry name" value="FUR"/>
    <property type="match status" value="1"/>
</dbReference>
<feature type="binding site" evidence="7">
    <location>
        <position position="130"/>
    </location>
    <ligand>
        <name>Zn(2+)</name>
        <dbReference type="ChEBI" id="CHEBI:29105"/>
    </ligand>
</feature>
<feature type="binding site" evidence="7">
    <location>
        <position position="91"/>
    </location>
    <ligand>
        <name>Zn(2+)</name>
        <dbReference type="ChEBI" id="CHEBI:29105"/>
    </ligand>
</feature>
<dbReference type="CDD" id="cd07153">
    <property type="entry name" value="Fur_like"/>
    <property type="match status" value="1"/>
</dbReference>
<evidence type="ECO:0000256" key="7">
    <source>
        <dbReference type="PIRSR" id="PIRSR602481-1"/>
    </source>
</evidence>
<dbReference type="SUPFAM" id="SSF46785">
    <property type="entry name" value="Winged helix' DNA-binding domain"/>
    <property type="match status" value="1"/>
</dbReference>
<dbReference type="AlphaFoldDB" id="A0A1M6CQM7"/>
<keyword evidence="10" id="KW-1185">Reference proteome</keyword>
<evidence type="ECO:0000256" key="2">
    <source>
        <dbReference type="ARBA" id="ARBA00022491"/>
    </source>
</evidence>
<keyword evidence="2" id="KW-0678">Repressor</keyword>
<dbReference type="Proteomes" id="UP000184310">
    <property type="component" value="Unassembled WGS sequence"/>
</dbReference>
<gene>
    <name evidence="9" type="ORF">SAMN02745163_00521</name>
</gene>
<evidence type="ECO:0000313" key="9">
    <source>
        <dbReference type="EMBL" id="SHI63038.1"/>
    </source>
</evidence>
<evidence type="ECO:0000256" key="4">
    <source>
        <dbReference type="ARBA" id="ARBA00023015"/>
    </source>
</evidence>
<proteinExistence type="inferred from homology"/>
<sequence>MSDVEFLKSKGIKITKARLVIYDMLKQADSSITADYIYEKCKELGIDINLSTVYRNLEALELKDIIDKFDLGEGRNSFAIKKNKHKHTLECNLCHKEIEVPCPMQQIEEMVRNQTGFVLTEHKLVLKGVCEECKINDGKCKKMTE</sequence>
<dbReference type="InterPro" id="IPR036388">
    <property type="entry name" value="WH-like_DNA-bd_sf"/>
</dbReference>
<dbReference type="STRING" id="1121302.SAMN02745163_00521"/>
<comment type="cofactor">
    <cofactor evidence="8">
        <name>Mn(2+)</name>
        <dbReference type="ChEBI" id="CHEBI:29035"/>
    </cofactor>
    <cofactor evidence="8">
        <name>Fe(2+)</name>
        <dbReference type="ChEBI" id="CHEBI:29033"/>
    </cofactor>
    <text evidence="8">Binds 1 Mn(2+) or Fe(2+) ion per subunit.</text>
</comment>
<feature type="binding site" evidence="7">
    <location>
        <position position="94"/>
    </location>
    <ligand>
        <name>Zn(2+)</name>
        <dbReference type="ChEBI" id="CHEBI:29105"/>
    </ligand>
</feature>